<proteinExistence type="predicted"/>
<evidence type="ECO:0000256" key="2">
    <source>
        <dbReference type="ARBA" id="ARBA00004725"/>
    </source>
</evidence>
<evidence type="ECO:0000256" key="5">
    <source>
        <dbReference type="ARBA" id="ARBA00022975"/>
    </source>
</evidence>
<dbReference type="PANTHER" id="PTHR48109">
    <property type="entry name" value="DIHYDROOROTATE DEHYDROGENASE (QUINONE), MITOCHONDRIAL-RELATED"/>
    <property type="match status" value="1"/>
</dbReference>
<gene>
    <name evidence="8" type="ORF">SAMN05216323_101310</name>
</gene>
<evidence type="ECO:0000256" key="3">
    <source>
        <dbReference type="ARBA" id="ARBA00022630"/>
    </source>
</evidence>
<dbReference type="InterPro" id="IPR050074">
    <property type="entry name" value="DHO_dehydrogenase"/>
</dbReference>
<comment type="cofactor">
    <cofactor evidence="1">
        <name>FMN</name>
        <dbReference type="ChEBI" id="CHEBI:58210"/>
    </cofactor>
</comment>
<evidence type="ECO:0000256" key="1">
    <source>
        <dbReference type="ARBA" id="ARBA00001917"/>
    </source>
</evidence>
<dbReference type="Pfam" id="PF01180">
    <property type="entry name" value="DHO_dh"/>
    <property type="match status" value="1"/>
</dbReference>
<accession>A0A1G6HU13</accession>
<dbReference type="UniPathway" id="UPA00070"/>
<dbReference type="Proteomes" id="UP000199452">
    <property type="component" value="Unassembled WGS sequence"/>
</dbReference>
<dbReference type="STRING" id="1640674.SAMN05216323_101310"/>
<dbReference type="AlphaFoldDB" id="A0A1G6HU13"/>
<evidence type="ECO:0000259" key="7">
    <source>
        <dbReference type="Pfam" id="PF01180"/>
    </source>
</evidence>
<dbReference type="GO" id="GO:0006207">
    <property type="term" value="P:'de novo' pyrimidine nucleobase biosynthetic process"/>
    <property type="evidence" value="ECO:0007669"/>
    <property type="project" value="TreeGrafter"/>
</dbReference>
<keyword evidence="6" id="KW-0560">Oxidoreductase</keyword>
<comment type="pathway">
    <text evidence="2">Pyrimidine metabolism; UMP biosynthesis via de novo pathway.</text>
</comment>
<organism evidence="8 9">
    <name type="scientific">Williamwhitmania taraxaci</name>
    <dbReference type="NCBI Taxonomy" id="1640674"/>
    <lineage>
        <taxon>Bacteria</taxon>
        <taxon>Pseudomonadati</taxon>
        <taxon>Bacteroidota</taxon>
        <taxon>Bacteroidia</taxon>
        <taxon>Bacteroidales</taxon>
        <taxon>Williamwhitmaniaceae</taxon>
        <taxon>Williamwhitmania</taxon>
    </lineage>
</organism>
<evidence type="ECO:0000313" key="8">
    <source>
        <dbReference type="EMBL" id="SDB97325.1"/>
    </source>
</evidence>
<dbReference type="GO" id="GO:0005737">
    <property type="term" value="C:cytoplasm"/>
    <property type="evidence" value="ECO:0007669"/>
    <property type="project" value="InterPro"/>
</dbReference>
<reference evidence="8 9" key="1">
    <citation type="submission" date="2016-09" db="EMBL/GenBank/DDBJ databases">
        <authorList>
            <person name="Capua I."/>
            <person name="De Benedictis P."/>
            <person name="Joannis T."/>
            <person name="Lombin L.H."/>
            <person name="Cattoli G."/>
        </authorList>
    </citation>
    <scope>NUCLEOTIDE SEQUENCE [LARGE SCALE GENOMIC DNA]</scope>
    <source>
        <strain evidence="8 9">A7P-90m</strain>
    </source>
</reference>
<evidence type="ECO:0000256" key="4">
    <source>
        <dbReference type="ARBA" id="ARBA00022643"/>
    </source>
</evidence>
<protein>
    <submittedName>
        <fullName evidence="8">Dihydroorotate dehydrogenase (Fumarate)</fullName>
    </submittedName>
</protein>
<feature type="domain" description="Dihydroorotate dehydrogenase catalytic" evidence="7">
    <location>
        <begin position="5"/>
        <end position="292"/>
    </location>
</feature>
<evidence type="ECO:0000256" key="6">
    <source>
        <dbReference type="ARBA" id="ARBA00023002"/>
    </source>
</evidence>
<dbReference type="EMBL" id="FMYP01000013">
    <property type="protein sequence ID" value="SDB97325.1"/>
    <property type="molecule type" value="Genomic_DNA"/>
</dbReference>
<dbReference type="InterPro" id="IPR005720">
    <property type="entry name" value="Dihydroorotate_DH_cat"/>
</dbReference>
<dbReference type="SUPFAM" id="SSF51395">
    <property type="entry name" value="FMN-linked oxidoreductases"/>
    <property type="match status" value="1"/>
</dbReference>
<keyword evidence="4" id="KW-0288">FMN</keyword>
<sequence>MPEISTNYMGLKLKSPIIASSSGLTDTIEKLIDLEKSGVGAVVLKSIFEEEIIQHTQRSIEKMSASGFIYPETMEYFEYDYDEIEDPVQNYLKLISDAKKKLTIPVIASINCVSENGWDDFAHVIEKAGADALELNIFLLPSDSTRSADDNEKIYFEAIKRVLAKVKIPVSIKLGPYASNLAALLEKLSKTGIAGLVLFNRSYNTDFDINTLEFTNSSVLTTPADIYHSLRWVALMSGKVKCSLAASTGVHDGAGLIKMLLAGASTVQVASTLYRNGNGQVAKMISELTHWMNEQGYKNLSEFSGKMSYTKTYNPAAFERIQFMQQYRNYGK</sequence>
<dbReference type="Gene3D" id="3.20.20.70">
    <property type="entry name" value="Aldolase class I"/>
    <property type="match status" value="1"/>
</dbReference>
<name>A0A1G6HU13_9BACT</name>
<dbReference type="GO" id="GO:0004152">
    <property type="term" value="F:dihydroorotate dehydrogenase activity"/>
    <property type="evidence" value="ECO:0007669"/>
    <property type="project" value="InterPro"/>
</dbReference>
<dbReference type="OrthoDB" id="9794954at2"/>
<dbReference type="PIRSF" id="PIRSF000164">
    <property type="entry name" value="DHO_oxidase"/>
    <property type="match status" value="1"/>
</dbReference>
<keyword evidence="5" id="KW-0665">Pyrimidine biosynthesis</keyword>
<dbReference type="PANTHER" id="PTHR48109:SF3">
    <property type="entry name" value="SLL0744 PROTEIN"/>
    <property type="match status" value="1"/>
</dbReference>
<dbReference type="RefSeq" id="WP_092436540.1">
    <property type="nucleotide sequence ID" value="NZ_FMYP01000013.1"/>
</dbReference>
<keyword evidence="9" id="KW-1185">Reference proteome</keyword>
<dbReference type="InterPro" id="IPR012135">
    <property type="entry name" value="Dihydroorotate_DH_1_2"/>
</dbReference>
<dbReference type="NCBIfam" id="NF005741">
    <property type="entry name" value="PRK07565.1"/>
    <property type="match status" value="1"/>
</dbReference>
<dbReference type="InterPro" id="IPR013785">
    <property type="entry name" value="Aldolase_TIM"/>
</dbReference>
<evidence type="ECO:0000313" key="9">
    <source>
        <dbReference type="Proteomes" id="UP000199452"/>
    </source>
</evidence>
<keyword evidence="3" id="KW-0285">Flavoprotein</keyword>
<dbReference type="GO" id="GO:0044205">
    <property type="term" value="P:'de novo' UMP biosynthetic process"/>
    <property type="evidence" value="ECO:0007669"/>
    <property type="project" value="UniProtKB-UniPathway"/>
</dbReference>